<feature type="transmembrane region" description="Helical" evidence="7">
    <location>
        <begin position="123"/>
        <end position="143"/>
    </location>
</feature>
<keyword evidence="6 7" id="KW-0472">Membrane</keyword>
<proteinExistence type="inferred from homology"/>
<evidence type="ECO:0000256" key="2">
    <source>
        <dbReference type="ARBA" id="ARBA00006679"/>
    </source>
</evidence>
<dbReference type="InterPro" id="IPR051907">
    <property type="entry name" value="DoxX-like_oxidoreductase"/>
</dbReference>
<keyword evidence="5 7" id="KW-1133">Transmembrane helix</keyword>
<comment type="similarity">
    <text evidence="2">Belongs to the DoxX family.</text>
</comment>
<comment type="subcellular location">
    <subcellularLocation>
        <location evidence="1">Cell membrane</location>
        <topology evidence="1">Multi-pass membrane protein</topology>
    </subcellularLocation>
</comment>
<evidence type="ECO:0000256" key="4">
    <source>
        <dbReference type="ARBA" id="ARBA00022692"/>
    </source>
</evidence>
<keyword evidence="3" id="KW-1003">Cell membrane</keyword>
<dbReference type="KEGG" id="acoa:RB602_05855"/>
<sequence length="152" mass="16490">MTNMINKFTELMNSSLIESIALLIARLALGGVFWRSATSRLEEGSWTSLSEGALYQFSDAPFNNVPVINGDFGAYFTTYTELTVAVLLFLGLATRFSALATIGMALVIQIFVFPTFAHLWATVALWAAVALFLIIRGGGLFSVDKLIGNKLG</sequence>
<dbReference type="GO" id="GO:0005886">
    <property type="term" value="C:plasma membrane"/>
    <property type="evidence" value="ECO:0007669"/>
    <property type="project" value="UniProtKB-SubCell"/>
</dbReference>
<name>A0AA97I2Z6_9SPHN</name>
<dbReference type="InterPro" id="IPR032808">
    <property type="entry name" value="DoxX"/>
</dbReference>
<reference evidence="8 9" key="1">
    <citation type="submission" date="2023-10" db="EMBL/GenBank/DDBJ databases">
        <title>Complete genome sequence of a Sphingomonadaceae bacterium.</title>
        <authorList>
            <person name="Yan C."/>
        </authorList>
    </citation>
    <scope>NUCLEOTIDE SEQUENCE [LARGE SCALE GENOMIC DNA]</scope>
    <source>
        <strain evidence="8 9">SCSIO 66989</strain>
    </source>
</reference>
<dbReference type="Pfam" id="PF07681">
    <property type="entry name" value="DoxX"/>
    <property type="match status" value="1"/>
</dbReference>
<protein>
    <submittedName>
        <fullName evidence="8">DoxX family protein</fullName>
    </submittedName>
</protein>
<dbReference type="RefSeq" id="WP_317083796.1">
    <property type="nucleotide sequence ID" value="NZ_CP136594.1"/>
</dbReference>
<dbReference type="EMBL" id="CP136594">
    <property type="protein sequence ID" value="WOE76235.1"/>
    <property type="molecule type" value="Genomic_DNA"/>
</dbReference>
<evidence type="ECO:0000313" key="9">
    <source>
        <dbReference type="Proteomes" id="UP001302429"/>
    </source>
</evidence>
<evidence type="ECO:0000256" key="3">
    <source>
        <dbReference type="ARBA" id="ARBA00022475"/>
    </source>
</evidence>
<keyword evidence="9" id="KW-1185">Reference proteome</keyword>
<dbReference type="Proteomes" id="UP001302429">
    <property type="component" value="Chromosome"/>
</dbReference>
<dbReference type="AlphaFoldDB" id="A0AA97I2Z6"/>
<evidence type="ECO:0000256" key="1">
    <source>
        <dbReference type="ARBA" id="ARBA00004651"/>
    </source>
</evidence>
<evidence type="ECO:0000256" key="5">
    <source>
        <dbReference type="ARBA" id="ARBA00022989"/>
    </source>
</evidence>
<organism evidence="8 9">
    <name type="scientific">Alterisphingorhabdus coralli</name>
    <dbReference type="NCBI Taxonomy" id="3071408"/>
    <lineage>
        <taxon>Bacteria</taxon>
        <taxon>Pseudomonadati</taxon>
        <taxon>Pseudomonadota</taxon>
        <taxon>Alphaproteobacteria</taxon>
        <taxon>Sphingomonadales</taxon>
        <taxon>Sphingomonadaceae</taxon>
        <taxon>Alterisphingorhabdus (ex Yan et al. 2024)</taxon>
    </lineage>
</organism>
<accession>A0AA97I2Z6</accession>
<keyword evidence="4 7" id="KW-0812">Transmembrane</keyword>
<dbReference type="PANTHER" id="PTHR33452:SF1">
    <property type="entry name" value="INNER MEMBRANE PROTEIN YPHA-RELATED"/>
    <property type="match status" value="1"/>
</dbReference>
<evidence type="ECO:0000313" key="8">
    <source>
        <dbReference type="EMBL" id="WOE76235.1"/>
    </source>
</evidence>
<dbReference type="PANTHER" id="PTHR33452">
    <property type="entry name" value="OXIDOREDUCTASE CATD-RELATED"/>
    <property type="match status" value="1"/>
</dbReference>
<gene>
    <name evidence="8" type="ORF">RB602_05855</name>
</gene>
<evidence type="ECO:0000256" key="7">
    <source>
        <dbReference type="SAM" id="Phobius"/>
    </source>
</evidence>
<evidence type="ECO:0000256" key="6">
    <source>
        <dbReference type="ARBA" id="ARBA00023136"/>
    </source>
</evidence>